<evidence type="ECO:0000313" key="3">
    <source>
        <dbReference type="Proteomes" id="UP000664369"/>
    </source>
</evidence>
<evidence type="ECO:0000313" key="2">
    <source>
        <dbReference type="EMBL" id="MBO2009919.1"/>
    </source>
</evidence>
<protein>
    <submittedName>
        <fullName evidence="2">Uncharacterized protein</fullName>
    </submittedName>
</protein>
<dbReference type="Proteomes" id="UP000664369">
    <property type="component" value="Unassembled WGS sequence"/>
</dbReference>
<organism evidence="2 3">
    <name type="scientific">Hymenobacter negativus</name>
    <dbReference type="NCBI Taxonomy" id="2795026"/>
    <lineage>
        <taxon>Bacteria</taxon>
        <taxon>Pseudomonadati</taxon>
        <taxon>Bacteroidota</taxon>
        <taxon>Cytophagia</taxon>
        <taxon>Cytophagales</taxon>
        <taxon>Hymenobacteraceae</taxon>
        <taxon>Hymenobacter</taxon>
    </lineage>
</organism>
<gene>
    <name evidence="2" type="ORF">J4E00_12725</name>
</gene>
<dbReference type="NCBIfam" id="NF041635">
    <property type="entry name" value="STM3941_fam"/>
    <property type="match status" value="1"/>
</dbReference>
<sequence length="182" mass="19696">MTDSSTTEIALSKQKLTLLLGGSLLLAGAAAWMAATPETFIENPFLHDPAKIRMFGILGSIFFAVLGFFLVKKLGDKRPGLLVAADGFTDNSSGLAAGEVLWADVAALEEMQMAGQKFVLVKLRDPNKYIEQHTNRFKKQLLQTNLKSYGSPIFISANTLQCSHAELTTLLTARLAAHRAAS</sequence>
<feature type="transmembrane region" description="Helical" evidence="1">
    <location>
        <begin position="16"/>
        <end position="34"/>
    </location>
</feature>
<keyword evidence="1" id="KW-0812">Transmembrane</keyword>
<evidence type="ECO:0000256" key="1">
    <source>
        <dbReference type="SAM" id="Phobius"/>
    </source>
</evidence>
<comment type="caution">
    <text evidence="2">The sequence shown here is derived from an EMBL/GenBank/DDBJ whole genome shotgun (WGS) entry which is preliminary data.</text>
</comment>
<dbReference type="RefSeq" id="WP_208175554.1">
    <property type="nucleotide sequence ID" value="NZ_JAGETZ010000005.1"/>
</dbReference>
<name>A0ABS3QF86_9BACT</name>
<keyword evidence="3" id="KW-1185">Reference proteome</keyword>
<dbReference type="EMBL" id="JAGETZ010000005">
    <property type="protein sequence ID" value="MBO2009919.1"/>
    <property type="molecule type" value="Genomic_DNA"/>
</dbReference>
<proteinExistence type="predicted"/>
<dbReference type="InterPro" id="IPR048136">
    <property type="entry name" value="STM3941-like"/>
</dbReference>
<keyword evidence="1" id="KW-1133">Transmembrane helix</keyword>
<feature type="transmembrane region" description="Helical" evidence="1">
    <location>
        <begin position="54"/>
        <end position="71"/>
    </location>
</feature>
<accession>A0ABS3QF86</accession>
<keyword evidence="1" id="KW-0472">Membrane</keyword>
<reference evidence="2 3" key="1">
    <citation type="submission" date="2021-03" db="EMBL/GenBank/DDBJ databases">
        <authorList>
            <person name="Kim M.K."/>
        </authorList>
    </citation>
    <scope>NUCLEOTIDE SEQUENCE [LARGE SCALE GENOMIC DNA]</scope>
    <source>
        <strain evidence="2 3">BT442</strain>
    </source>
</reference>